<dbReference type="Proteomes" id="UP000193240">
    <property type="component" value="Unassembled WGS sequence"/>
</dbReference>
<feature type="compositionally biased region" description="Polar residues" evidence="1">
    <location>
        <begin position="1"/>
        <end position="10"/>
    </location>
</feature>
<name>A0A1Y2LP49_EPING</name>
<dbReference type="EMBL" id="KZ107854">
    <property type="protein sequence ID" value="OSS45312.1"/>
    <property type="molecule type" value="Genomic_DNA"/>
</dbReference>
<dbReference type="STRING" id="105696.A0A1Y2LP49"/>
<protein>
    <submittedName>
        <fullName evidence="2">Uncharacterized protein</fullName>
    </submittedName>
</protein>
<evidence type="ECO:0000313" key="3">
    <source>
        <dbReference type="Proteomes" id="UP000193240"/>
    </source>
</evidence>
<dbReference type="InParanoid" id="A0A1Y2LP49"/>
<gene>
    <name evidence="2" type="ORF">B5807_10138</name>
</gene>
<organism evidence="2 3">
    <name type="scientific">Epicoccum nigrum</name>
    <name type="common">Soil fungus</name>
    <name type="synonym">Epicoccum purpurascens</name>
    <dbReference type="NCBI Taxonomy" id="105696"/>
    <lineage>
        <taxon>Eukaryota</taxon>
        <taxon>Fungi</taxon>
        <taxon>Dikarya</taxon>
        <taxon>Ascomycota</taxon>
        <taxon>Pezizomycotina</taxon>
        <taxon>Dothideomycetes</taxon>
        <taxon>Pleosporomycetidae</taxon>
        <taxon>Pleosporales</taxon>
        <taxon>Pleosporineae</taxon>
        <taxon>Didymellaceae</taxon>
        <taxon>Epicoccum</taxon>
    </lineage>
</organism>
<evidence type="ECO:0000256" key="1">
    <source>
        <dbReference type="SAM" id="MobiDB-lite"/>
    </source>
</evidence>
<accession>A0A1Y2LP49</accession>
<reference evidence="2 3" key="1">
    <citation type="journal article" date="2017" name="Genome Announc.">
        <title>Genome sequence of the saprophytic ascomycete Epicoccum nigrum ICMP 19927 strain isolated from New Zealand.</title>
        <authorList>
            <person name="Fokin M."/>
            <person name="Fleetwood D."/>
            <person name="Weir B.S."/>
            <person name="Villas-Boas S.G."/>
        </authorList>
    </citation>
    <scope>NUCLEOTIDE SEQUENCE [LARGE SCALE GENOMIC DNA]</scope>
    <source>
        <strain evidence="2 3">ICMP 19927</strain>
    </source>
</reference>
<sequence>MSQDSSQSPTGLGPASSPFGGTDPTLYSPEFGRFIHPNGFNHRSNIIQATVPDNKPSLNKTDAASPKYKGVLPVPAPYYQGQFANELSEDDKSFISRFHFITHLPDGTNAGADSEHELFSIQQQMKLVSHD</sequence>
<dbReference type="AlphaFoldDB" id="A0A1Y2LP49"/>
<keyword evidence="3" id="KW-1185">Reference proteome</keyword>
<evidence type="ECO:0000313" key="2">
    <source>
        <dbReference type="EMBL" id="OSS45312.1"/>
    </source>
</evidence>
<proteinExistence type="predicted"/>
<feature type="region of interest" description="Disordered" evidence="1">
    <location>
        <begin position="1"/>
        <end position="32"/>
    </location>
</feature>